<accession>A0ABN9TB48</accession>
<dbReference type="EMBL" id="CAUYUJ010014535">
    <property type="protein sequence ID" value="CAK0842810.1"/>
    <property type="molecule type" value="Genomic_DNA"/>
</dbReference>
<feature type="compositionally biased region" description="Basic residues" evidence="1">
    <location>
        <begin position="7"/>
        <end position="23"/>
    </location>
</feature>
<feature type="region of interest" description="Disordered" evidence="1">
    <location>
        <begin position="1"/>
        <end position="50"/>
    </location>
</feature>
<evidence type="ECO:0000313" key="2">
    <source>
        <dbReference type="EMBL" id="CAK0842810.1"/>
    </source>
</evidence>
<comment type="caution">
    <text evidence="2">The sequence shown here is derived from an EMBL/GenBank/DDBJ whole genome shotgun (WGS) entry which is preliminary data.</text>
</comment>
<name>A0ABN9TB48_9DINO</name>
<dbReference type="Proteomes" id="UP001189429">
    <property type="component" value="Unassembled WGS sequence"/>
</dbReference>
<gene>
    <name evidence="2" type="ORF">PCOR1329_LOCUS37411</name>
</gene>
<evidence type="ECO:0000256" key="1">
    <source>
        <dbReference type="SAM" id="MobiDB-lite"/>
    </source>
</evidence>
<organism evidence="2 3">
    <name type="scientific">Prorocentrum cordatum</name>
    <dbReference type="NCBI Taxonomy" id="2364126"/>
    <lineage>
        <taxon>Eukaryota</taxon>
        <taxon>Sar</taxon>
        <taxon>Alveolata</taxon>
        <taxon>Dinophyceae</taxon>
        <taxon>Prorocentrales</taxon>
        <taxon>Prorocentraceae</taxon>
        <taxon>Prorocentrum</taxon>
    </lineage>
</organism>
<protein>
    <recommendedName>
        <fullName evidence="4">Selenoprotein O</fullName>
    </recommendedName>
</protein>
<keyword evidence="3" id="KW-1185">Reference proteome</keyword>
<sequence>MRWPSASRRHPAVWRCGAARRGRAPAPLSAAAPSDAEASSQRAQWWPEEAAEGAVRPARLDLSVAPRLAQSRDQALRRSTAVPRRAPAAPPPPPLRRLAAAPWWIRAAPLGELVGPAQRHLTAAPFLAEVSSGSSPEDRAVYHLGLGPDDVGWPR</sequence>
<evidence type="ECO:0008006" key="4">
    <source>
        <dbReference type="Google" id="ProtNLM"/>
    </source>
</evidence>
<reference evidence="2" key="1">
    <citation type="submission" date="2023-10" db="EMBL/GenBank/DDBJ databases">
        <authorList>
            <person name="Chen Y."/>
            <person name="Shah S."/>
            <person name="Dougan E. K."/>
            <person name="Thang M."/>
            <person name="Chan C."/>
        </authorList>
    </citation>
    <scope>NUCLEOTIDE SEQUENCE [LARGE SCALE GENOMIC DNA]</scope>
</reference>
<proteinExistence type="predicted"/>
<evidence type="ECO:0000313" key="3">
    <source>
        <dbReference type="Proteomes" id="UP001189429"/>
    </source>
</evidence>
<feature type="region of interest" description="Disordered" evidence="1">
    <location>
        <begin position="69"/>
        <end position="94"/>
    </location>
</feature>
<feature type="compositionally biased region" description="Low complexity" evidence="1">
    <location>
        <begin position="24"/>
        <end position="40"/>
    </location>
</feature>